<dbReference type="Pfam" id="PF02311">
    <property type="entry name" value="AraC_binding"/>
    <property type="match status" value="1"/>
</dbReference>
<evidence type="ECO:0000259" key="4">
    <source>
        <dbReference type="PROSITE" id="PS01124"/>
    </source>
</evidence>
<dbReference type="InterPro" id="IPR003313">
    <property type="entry name" value="AraC-bd"/>
</dbReference>
<evidence type="ECO:0000256" key="2">
    <source>
        <dbReference type="ARBA" id="ARBA00023125"/>
    </source>
</evidence>
<dbReference type="AlphaFoldDB" id="A0A1N6GV56"/>
<keyword evidence="6" id="KW-1185">Reference proteome</keyword>
<dbReference type="SUPFAM" id="SSF51215">
    <property type="entry name" value="Regulatory protein AraC"/>
    <property type="match status" value="1"/>
</dbReference>
<dbReference type="OrthoDB" id="1096411at2"/>
<dbReference type="PRINTS" id="PR00032">
    <property type="entry name" value="HTHARAC"/>
</dbReference>
<dbReference type="PANTHER" id="PTHR43280:SF2">
    <property type="entry name" value="HTH-TYPE TRANSCRIPTIONAL REGULATOR EXSA"/>
    <property type="match status" value="1"/>
</dbReference>
<gene>
    <name evidence="5" type="ORF">SAMN05444409_2075</name>
</gene>
<reference evidence="6" key="1">
    <citation type="submission" date="2016-11" db="EMBL/GenBank/DDBJ databases">
        <authorList>
            <person name="Varghese N."/>
            <person name="Submissions S."/>
        </authorList>
    </citation>
    <scope>NUCLEOTIDE SEQUENCE [LARGE SCALE GENOMIC DNA]</scope>
    <source>
        <strain evidence="6">DSM 27623</strain>
    </source>
</reference>
<dbReference type="Proteomes" id="UP000185207">
    <property type="component" value="Unassembled WGS sequence"/>
</dbReference>
<keyword evidence="2 5" id="KW-0238">DNA-binding</keyword>
<dbReference type="GO" id="GO:0003700">
    <property type="term" value="F:DNA-binding transcription factor activity"/>
    <property type="evidence" value="ECO:0007669"/>
    <property type="project" value="InterPro"/>
</dbReference>
<feature type="domain" description="HTH araC/xylS-type" evidence="4">
    <location>
        <begin position="188"/>
        <end position="286"/>
    </location>
</feature>
<organism evidence="5 6">
    <name type="scientific">Epilithonimonas zeae</name>
    <dbReference type="NCBI Taxonomy" id="1416779"/>
    <lineage>
        <taxon>Bacteria</taxon>
        <taxon>Pseudomonadati</taxon>
        <taxon>Bacteroidota</taxon>
        <taxon>Flavobacteriia</taxon>
        <taxon>Flavobacteriales</taxon>
        <taxon>Weeksellaceae</taxon>
        <taxon>Chryseobacterium group</taxon>
        <taxon>Epilithonimonas</taxon>
    </lineage>
</organism>
<evidence type="ECO:0000256" key="1">
    <source>
        <dbReference type="ARBA" id="ARBA00023015"/>
    </source>
</evidence>
<name>A0A1N6GV56_9FLAO</name>
<accession>A0A1N6GV56</accession>
<dbReference type="PANTHER" id="PTHR43280">
    <property type="entry name" value="ARAC-FAMILY TRANSCRIPTIONAL REGULATOR"/>
    <property type="match status" value="1"/>
</dbReference>
<dbReference type="InterPro" id="IPR037923">
    <property type="entry name" value="HTH-like"/>
</dbReference>
<protein>
    <submittedName>
        <fullName evidence="5">AraC-type DNA-binding protein</fullName>
    </submittedName>
</protein>
<dbReference type="SMART" id="SM00342">
    <property type="entry name" value="HTH_ARAC"/>
    <property type="match status" value="1"/>
</dbReference>
<keyword evidence="3" id="KW-0804">Transcription</keyword>
<evidence type="ECO:0000256" key="3">
    <source>
        <dbReference type="ARBA" id="ARBA00023163"/>
    </source>
</evidence>
<dbReference type="Gene3D" id="2.60.120.10">
    <property type="entry name" value="Jelly Rolls"/>
    <property type="match status" value="1"/>
</dbReference>
<dbReference type="InterPro" id="IPR009057">
    <property type="entry name" value="Homeodomain-like_sf"/>
</dbReference>
<keyword evidence="1" id="KW-0805">Transcription regulation</keyword>
<dbReference type="GO" id="GO:0043565">
    <property type="term" value="F:sequence-specific DNA binding"/>
    <property type="evidence" value="ECO:0007669"/>
    <property type="project" value="InterPro"/>
</dbReference>
<evidence type="ECO:0000313" key="6">
    <source>
        <dbReference type="Proteomes" id="UP000185207"/>
    </source>
</evidence>
<dbReference type="EMBL" id="FSRK01000001">
    <property type="protein sequence ID" value="SIO11471.1"/>
    <property type="molecule type" value="Genomic_DNA"/>
</dbReference>
<dbReference type="SUPFAM" id="SSF46689">
    <property type="entry name" value="Homeodomain-like"/>
    <property type="match status" value="1"/>
</dbReference>
<sequence>MCKEVDMQKNDLVILNRMDYSSGIAVGNWNGSTPGIIKALSPHRHDHYTCMLIESGKLEVVFDFKHLTMPAGTLFISPPGQIHQILSTFGATGYYLSFESRHINKSAYTSLDNLLDDTMLITLSNHEYEWFRTILDSIIKLQDLNDSVCSQVEEPLLSAAIEQAILCYERSTFIIKENLSLRSVSISKEFKNLVKSHFRTLKRPYEYAEKLNITVGHLSDTVKKVTGLSASELIQKEVMSEAQRLLYYTEVSIKEISYHLGYQDTKYFIRLFSKKAGFSPSEYRKKYTKKLDHIQDQ</sequence>
<dbReference type="InterPro" id="IPR020449">
    <property type="entry name" value="Tscrpt_reg_AraC-type_HTH"/>
</dbReference>
<dbReference type="STRING" id="1416779.SAMN05444409_2075"/>
<dbReference type="Gene3D" id="1.10.10.60">
    <property type="entry name" value="Homeodomain-like"/>
    <property type="match status" value="1"/>
</dbReference>
<evidence type="ECO:0000313" key="5">
    <source>
        <dbReference type="EMBL" id="SIO11471.1"/>
    </source>
</evidence>
<dbReference type="Pfam" id="PF12833">
    <property type="entry name" value="HTH_18"/>
    <property type="match status" value="1"/>
</dbReference>
<dbReference type="InterPro" id="IPR014710">
    <property type="entry name" value="RmlC-like_jellyroll"/>
</dbReference>
<proteinExistence type="predicted"/>
<dbReference type="InterPro" id="IPR018060">
    <property type="entry name" value="HTH_AraC"/>
</dbReference>
<dbReference type="PROSITE" id="PS01124">
    <property type="entry name" value="HTH_ARAC_FAMILY_2"/>
    <property type="match status" value="1"/>
</dbReference>